<reference evidence="3 4" key="1">
    <citation type="submission" date="2015-01" db="EMBL/GenBank/DDBJ databases">
        <title>Genome Sequence of Magnetospirillum magnetotacticum Strain MS-1.</title>
        <authorList>
            <person name="Marinov G.K."/>
            <person name="Smalley M.D."/>
            <person name="DeSalvo G."/>
        </authorList>
    </citation>
    <scope>NUCLEOTIDE SEQUENCE [LARGE SCALE GENOMIC DNA]</scope>
    <source>
        <strain evidence="3 4">MS-1</strain>
    </source>
</reference>
<gene>
    <name evidence="3" type="ORF">CCC_00092</name>
</gene>
<dbReference type="PIRSF" id="PIRSF020419">
    <property type="entry name" value="Fe_uptake_reg_CjrA_prd"/>
    <property type="match status" value="1"/>
</dbReference>
<evidence type="ECO:0000313" key="4">
    <source>
        <dbReference type="Proteomes" id="UP000031971"/>
    </source>
</evidence>
<name>A0A0C2UW41_PARME</name>
<accession>A0A0C2UW41</accession>
<dbReference type="RefSeq" id="WP_009870700.1">
    <property type="nucleotide sequence ID" value="NZ_JXSL01000030.1"/>
</dbReference>
<keyword evidence="4" id="KW-1185">Reference proteome</keyword>
<dbReference type="SUPFAM" id="SSF159501">
    <property type="entry name" value="EreA/ChaN-like"/>
    <property type="match status" value="1"/>
</dbReference>
<dbReference type="EMBL" id="JXSL01000030">
    <property type="protein sequence ID" value="KIL97031.1"/>
    <property type="molecule type" value="Genomic_DNA"/>
</dbReference>
<dbReference type="AlphaFoldDB" id="A0A0C2UW41"/>
<dbReference type="Proteomes" id="UP000031971">
    <property type="component" value="Unassembled WGS sequence"/>
</dbReference>
<comment type="caution">
    <text evidence="3">The sequence shown here is derived from an EMBL/GenBank/DDBJ whole genome shotgun (WGS) entry which is preliminary data.</text>
</comment>
<dbReference type="STRING" id="272627.CCC_00092"/>
<sequence length="316" mass="34142">MSRTLVRFLALALFWALPAWAEPPPPPTLSGDHPLVGRVWAPATGKWSSPQGVMEGALGAGIVLLGETHDNADHHALQAWMLRELAKAGRRPLLALEMVDMDRQALLDQNLSDPATLGAALEWEKRGWPDWNLYRPIIGAALAARGEVKAANLPQDLTRRIAKGEQGAEVDGRFGLDQALSAAEDKALSDDIRQGHCGMLPDKAVPGMVRVQRARDAAMAEVLADQASRPEAGPAVLIAGAGHVRNDRGVPARLRAMVPGITILTIGFVEVEEAKSNPAAYGRPPFDLVWFTNRAARQDPCAAMEKHMKKKEEAGR</sequence>
<organism evidence="3 4">
    <name type="scientific">Paramagnetospirillum magnetotacticum MS-1</name>
    <dbReference type="NCBI Taxonomy" id="272627"/>
    <lineage>
        <taxon>Bacteria</taxon>
        <taxon>Pseudomonadati</taxon>
        <taxon>Pseudomonadota</taxon>
        <taxon>Alphaproteobacteria</taxon>
        <taxon>Rhodospirillales</taxon>
        <taxon>Magnetospirillaceae</taxon>
        <taxon>Paramagnetospirillum</taxon>
    </lineage>
</organism>
<evidence type="ECO:0000313" key="3">
    <source>
        <dbReference type="EMBL" id="KIL97031.1"/>
    </source>
</evidence>
<dbReference type="Pfam" id="PF04187">
    <property type="entry name" value="Cofac_haem_bdg"/>
    <property type="match status" value="1"/>
</dbReference>
<evidence type="ECO:0000259" key="2">
    <source>
        <dbReference type="Pfam" id="PF04187"/>
    </source>
</evidence>
<feature type="signal peptide" evidence="1">
    <location>
        <begin position="1"/>
        <end position="21"/>
    </location>
</feature>
<dbReference type="CDD" id="cd14727">
    <property type="entry name" value="ChanN-like"/>
    <property type="match status" value="1"/>
</dbReference>
<keyword evidence="1" id="KW-0732">Signal</keyword>
<evidence type="ECO:0000256" key="1">
    <source>
        <dbReference type="SAM" id="SignalP"/>
    </source>
</evidence>
<keyword evidence="3" id="KW-0449">Lipoprotein</keyword>
<proteinExistence type="predicted"/>
<dbReference type="Gene3D" id="3.40.50.11550">
    <property type="match status" value="2"/>
</dbReference>
<feature type="chain" id="PRO_5002172630" evidence="1">
    <location>
        <begin position="22"/>
        <end position="316"/>
    </location>
</feature>
<dbReference type="InterPro" id="IPR016773">
    <property type="entry name" value="Fe3_uptake_reg_CjrA_prd"/>
</dbReference>
<protein>
    <submittedName>
        <fullName evidence="3">Putative Lipoprotein</fullName>
    </submittedName>
</protein>
<feature type="domain" description="Haem-binding uptake Tiki superfamily ChaN" evidence="2">
    <location>
        <begin position="54"/>
        <end position="254"/>
    </location>
</feature>
<dbReference type="InterPro" id="IPR007314">
    <property type="entry name" value="Cofac_haem-bd_dom"/>
</dbReference>